<dbReference type="PANTHER" id="PTHR33444">
    <property type="entry name" value="SI:DKEY-19B23.12-RELATED"/>
    <property type="match status" value="1"/>
</dbReference>
<feature type="transmembrane region" description="Helical" evidence="1">
    <location>
        <begin position="63"/>
        <end position="88"/>
    </location>
</feature>
<evidence type="ECO:0000313" key="3">
    <source>
        <dbReference type="EMBL" id="CAF1455991.1"/>
    </source>
</evidence>
<proteinExistence type="predicted"/>
<dbReference type="OrthoDB" id="10034468at2759"/>
<protein>
    <submittedName>
        <fullName evidence="2">Uncharacterized protein</fullName>
    </submittedName>
</protein>
<keyword evidence="4" id="KW-1185">Reference proteome</keyword>
<evidence type="ECO:0000313" key="4">
    <source>
        <dbReference type="Proteomes" id="UP000663828"/>
    </source>
</evidence>
<dbReference type="InterPro" id="IPR040350">
    <property type="entry name" value="TMEM272"/>
</dbReference>
<reference evidence="2" key="1">
    <citation type="submission" date="2021-02" db="EMBL/GenBank/DDBJ databases">
        <authorList>
            <person name="Nowell W R."/>
        </authorList>
    </citation>
    <scope>NUCLEOTIDE SEQUENCE</scope>
</reference>
<dbReference type="Proteomes" id="UP000663828">
    <property type="component" value="Unassembled WGS sequence"/>
</dbReference>
<keyword evidence="1" id="KW-0812">Transmembrane</keyword>
<dbReference type="EMBL" id="CAJNOJ010000003">
    <property type="protein sequence ID" value="CAF0737075.1"/>
    <property type="molecule type" value="Genomic_DNA"/>
</dbReference>
<dbReference type="EMBL" id="CAJNOR010003879">
    <property type="protein sequence ID" value="CAF1455991.1"/>
    <property type="molecule type" value="Genomic_DNA"/>
</dbReference>
<evidence type="ECO:0000256" key="1">
    <source>
        <dbReference type="SAM" id="Phobius"/>
    </source>
</evidence>
<keyword evidence="1" id="KW-0472">Membrane</keyword>
<gene>
    <name evidence="2" type="ORF">EDS130_LOCUS1502</name>
    <name evidence="3" type="ORF">XAT740_LOCUS37153</name>
</gene>
<feature type="transmembrane region" description="Helical" evidence="1">
    <location>
        <begin position="162"/>
        <end position="185"/>
    </location>
</feature>
<evidence type="ECO:0000313" key="5">
    <source>
        <dbReference type="Proteomes" id="UP000663852"/>
    </source>
</evidence>
<dbReference type="AlphaFoldDB" id="A0A813NDK1"/>
<evidence type="ECO:0000313" key="2">
    <source>
        <dbReference type="EMBL" id="CAF0737075.1"/>
    </source>
</evidence>
<feature type="transmembrane region" description="Helical" evidence="1">
    <location>
        <begin position="109"/>
        <end position="142"/>
    </location>
</feature>
<name>A0A813NDK1_ADIRI</name>
<feature type="transmembrane region" description="Helical" evidence="1">
    <location>
        <begin position="32"/>
        <end position="51"/>
    </location>
</feature>
<organism evidence="2 5">
    <name type="scientific">Adineta ricciae</name>
    <name type="common">Rotifer</name>
    <dbReference type="NCBI Taxonomy" id="249248"/>
    <lineage>
        <taxon>Eukaryota</taxon>
        <taxon>Metazoa</taxon>
        <taxon>Spiralia</taxon>
        <taxon>Gnathifera</taxon>
        <taxon>Rotifera</taxon>
        <taxon>Eurotatoria</taxon>
        <taxon>Bdelloidea</taxon>
        <taxon>Adinetida</taxon>
        <taxon>Adinetidae</taxon>
        <taxon>Adineta</taxon>
    </lineage>
</organism>
<sequence>MEVDSNLVHDCKQEEDVERKGRKSSEQCRNRISKVSIIIAIIPILQIFMGWRYSQACPINKLIPHYSIVAGTVALLLVILISITQLITRVFGKTVFDDNVDRRNPNRATMFVGCGICSIMCINLSLFIFLLGWSVTGLVWVIDAWYRVQYIHAEKNDYCHPILYQFTFAILLITTLLKVLFFCIFCKKTCVKMAMTKRRDTITSEDG</sequence>
<comment type="caution">
    <text evidence="2">The sequence shown here is derived from an EMBL/GenBank/DDBJ whole genome shotgun (WGS) entry which is preliminary data.</text>
</comment>
<accession>A0A813NDK1</accession>
<dbReference type="Proteomes" id="UP000663852">
    <property type="component" value="Unassembled WGS sequence"/>
</dbReference>
<keyword evidence="1" id="KW-1133">Transmembrane helix</keyword>
<dbReference type="PANTHER" id="PTHR33444:SF2">
    <property type="entry name" value="MARVEL DOMAIN-CONTAINING PROTEIN"/>
    <property type="match status" value="1"/>
</dbReference>